<dbReference type="Pfam" id="PF04055">
    <property type="entry name" value="Radical_SAM"/>
    <property type="match status" value="1"/>
</dbReference>
<dbReference type="SFLD" id="SFLDS00029">
    <property type="entry name" value="Radical_SAM"/>
    <property type="match status" value="2"/>
</dbReference>
<evidence type="ECO:0000256" key="5">
    <source>
        <dbReference type="ARBA" id="ARBA00023014"/>
    </source>
</evidence>
<protein>
    <submittedName>
        <fullName evidence="11">[FeFe] hydrogenase H-cluster radical SAM maturase HydE</fullName>
    </submittedName>
</protein>
<dbReference type="InterPro" id="IPR007197">
    <property type="entry name" value="rSAM"/>
</dbReference>
<organism evidence="11 12">
    <name type="scientific">Desulforamulus aquiferis</name>
    <dbReference type="NCBI Taxonomy" id="1397668"/>
    <lineage>
        <taxon>Bacteria</taxon>
        <taxon>Bacillati</taxon>
        <taxon>Bacillota</taxon>
        <taxon>Clostridia</taxon>
        <taxon>Eubacteriales</taxon>
        <taxon>Peptococcaceae</taxon>
        <taxon>Desulforamulus</taxon>
    </lineage>
</organism>
<dbReference type="SFLD" id="SFLDF00348">
    <property type="entry name" value="FeFe_hydrogenase_maturase_(Hyd"/>
    <property type="match status" value="1"/>
</dbReference>
<feature type="domain" description="Radical SAM core" evidence="10">
    <location>
        <begin position="52"/>
        <end position="274"/>
    </location>
</feature>
<gene>
    <name evidence="11" type="primary">hydE</name>
    <name evidence="11" type="ORF">P6N53_01995</name>
</gene>
<dbReference type="PANTHER" id="PTHR43726">
    <property type="entry name" value="3-METHYLORNITHINE SYNTHASE"/>
    <property type="match status" value="1"/>
</dbReference>
<dbReference type="NCBIfam" id="TIGR03956">
    <property type="entry name" value="rSAM_HydE"/>
    <property type="match status" value="1"/>
</dbReference>
<evidence type="ECO:0000259" key="10">
    <source>
        <dbReference type="PROSITE" id="PS51918"/>
    </source>
</evidence>
<dbReference type="EMBL" id="JARPTC010000002">
    <property type="protein sequence ID" value="MDO7785998.1"/>
    <property type="molecule type" value="Genomic_DNA"/>
</dbReference>
<evidence type="ECO:0000256" key="6">
    <source>
        <dbReference type="ARBA" id="ARBA00034078"/>
    </source>
</evidence>
<dbReference type="GO" id="GO:0051539">
    <property type="term" value="F:4 iron, 4 sulfur cluster binding"/>
    <property type="evidence" value="ECO:0007669"/>
    <property type="project" value="UniProtKB-KW"/>
</dbReference>
<dbReference type="PROSITE" id="PS51918">
    <property type="entry name" value="RADICAL_SAM"/>
    <property type="match status" value="1"/>
</dbReference>
<evidence type="ECO:0000313" key="12">
    <source>
        <dbReference type="Proteomes" id="UP001172911"/>
    </source>
</evidence>
<dbReference type="SFLD" id="SFLDG01082">
    <property type="entry name" value="B12-binding_domain_containing"/>
    <property type="match status" value="1"/>
</dbReference>
<dbReference type="InterPro" id="IPR034422">
    <property type="entry name" value="HydE/PylB-like"/>
</dbReference>
<dbReference type="GO" id="GO:0046872">
    <property type="term" value="F:metal ion binding"/>
    <property type="evidence" value="ECO:0007669"/>
    <property type="project" value="UniProtKB-KW"/>
</dbReference>
<feature type="binding site" evidence="7">
    <location>
        <position position="66"/>
    </location>
    <ligand>
        <name>[4Fe-4S] cluster</name>
        <dbReference type="ChEBI" id="CHEBI:49883"/>
        <note>4Fe-4S-S-AdoMet</note>
    </ligand>
</feature>
<dbReference type="SFLD" id="SFLDG01060">
    <property type="entry name" value="BATS_domain_containing"/>
    <property type="match status" value="1"/>
</dbReference>
<dbReference type="InterPro" id="IPR058240">
    <property type="entry name" value="rSAM_sf"/>
</dbReference>
<evidence type="ECO:0000256" key="1">
    <source>
        <dbReference type="ARBA" id="ARBA00022485"/>
    </source>
</evidence>
<feature type="binding site" evidence="8">
    <location>
        <position position="184"/>
    </location>
    <ligand>
        <name>S-adenosyl-L-methionine</name>
        <dbReference type="ChEBI" id="CHEBI:59789"/>
    </ligand>
</feature>
<dbReference type="InterPro" id="IPR013785">
    <property type="entry name" value="Aldolase_TIM"/>
</dbReference>
<evidence type="ECO:0000256" key="7">
    <source>
        <dbReference type="PIRSR" id="PIRSR004762-1"/>
    </source>
</evidence>
<feature type="binding site" evidence="8">
    <location>
        <position position="176"/>
    </location>
    <ligand>
        <name>S-adenosyl-L-methionine</name>
        <dbReference type="ChEBI" id="CHEBI:59789"/>
    </ligand>
</feature>
<sequence length="352" mass="38426">MREEFAKALEKGASGGGLDREDIITLLQALPGEEEEGLFGLADKVRQENFGEEVHLRGIIEFSNYCRNDCFYCGLRRSNREIRRYRIPLEEILAAAEYAAGLGYGTIVLQAGEDPHYSGAELAEMVRRVKEVGNFAVTVCVGERSLEDYQLIKEAGADRYLLKHETADSGLFSKLRPGTTLAERIKRLNWLRELGFQVGSGNMVGLPGQTVETLADDILLLKELDVEMAGIGPFIPHEQTPVGDSSPGDLGLTLRVLAVARLVLPKTHLPATTAAGTLHPKGRQMALGCGANVIMPNLSPASYRALYQIYPEKAGSKEDADESHGKITSLIKEIGRSVGSGRGDSPKDKFRE</sequence>
<evidence type="ECO:0000256" key="9">
    <source>
        <dbReference type="SAM" id="MobiDB-lite"/>
    </source>
</evidence>
<dbReference type="SMART" id="SM00729">
    <property type="entry name" value="Elp3"/>
    <property type="match status" value="1"/>
</dbReference>
<evidence type="ECO:0000256" key="3">
    <source>
        <dbReference type="ARBA" id="ARBA00022723"/>
    </source>
</evidence>
<dbReference type="InterPro" id="IPR006638">
    <property type="entry name" value="Elp3/MiaA/NifB-like_rSAM"/>
</dbReference>
<keyword evidence="5 7" id="KW-0411">Iron-sulfur</keyword>
<dbReference type="SMART" id="SM00876">
    <property type="entry name" value="BATS"/>
    <property type="match status" value="1"/>
</dbReference>
<dbReference type="CDD" id="cd01335">
    <property type="entry name" value="Radical_SAM"/>
    <property type="match status" value="1"/>
</dbReference>
<comment type="caution">
    <text evidence="11">The sequence shown here is derived from an EMBL/GenBank/DDBJ whole genome shotgun (WGS) entry which is preliminary data.</text>
</comment>
<dbReference type="Proteomes" id="UP001172911">
    <property type="component" value="Unassembled WGS sequence"/>
</dbReference>
<comment type="cofactor">
    <cofactor evidence="7">
        <name>[4Fe-4S] cluster</name>
        <dbReference type="ChEBI" id="CHEBI:49883"/>
    </cofactor>
    <text evidence="7">Binds 1 [4Fe-4S] cluster. The cluster is coordinated with 3 cysteines and an exchangeable S-adenosyl-L-methionine.</text>
</comment>
<keyword evidence="4 7" id="KW-0408">Iron</keyword>
<dbReference type="SUPFAM" id="SSF102114">
    <property type="entry name" value="Radical SAM enzymes"/>
    <property type="match status" value="1"/>
</dbReference>
<accession>A0AAW7Z9P7</accession>
<name>A0AAW7Z9P7_9FIRM</name>
<dbReference type="AlphaFoldDB" id="A0AAW7Z9P7"/>
<dbReference type="SFLD" id="SFLDG01280">
    <property type="entry name" value="HydE/PylB-like"/>
    <property type="match status" value="1"/>
</dbReference>
<dbReference type="PIRSF" id="PIRSF004762">
    <property type="entry name" value="CHP00423"/>
    <property type="match status" value="1"/>
</dbReference>
<feature type="binding site" evidence="7">
    <location>
        <position position="73"/>
    </location>
    <ligand>
        <name>[4Fe-4S] cluster</name>
        <dbReference type="ChEBI" id="CHEBI:49883"/>
        <note>4Fe-4S-S-AdoMet</note>
    </ligand>
</feature>
<dbReference type="GO" id="GO:0044272">
    <property type="term" value="P:sulfur compound biosynthetic process"/>
    <property type="evidence" value="ECO:0007669"/>
    <property type="project" value="UniProtKB-ARBA"/>
</dbReference>
<feature type="binding site" evidence="8">
    <location>
        <position position="165"/>
    </location>
    <ligand>
        <name>S-adenosyl-L-methionine</name>
        <dbReference type="ChEBI" id="CHEBI:59789"/>
    </ligand>
</feature>
<keyword evidence="3" id="KW-0479">Metal-binding</keyword>
<comment type="cofactor">
    <cofactor evidence="6">
        <name>[2Fe-2S] cluster</name>
        <dbReference type="ChEBI" id="CHEBI:190135"/>
    </cofactor>
</comment>
<dbReference type="InterPro" id="IPR010722">
    <property type="entry name" value="BATS_dom"/>
</dbReference>
<keyword evidence="2 7" id="KW-0949">S-adenosyl-L-methionine</keyword>
<reference evidence="11" key="2">
    <citation type="submission" date="2023-03" db="EMBL/GenBank/DDBJ databases">
        <authorList>
            <person name="Zhang Z."/>
        </authorList>
    </citation>
    <scope>NUCLEOTIDE SEQUENCE</scope>
    <source>
        <strain evidence="11">DSA</strain>
    </source>
</reference>
<reference evidence="11" key="1">
    <citation type="journal article" date="2023" name="J. Hazard. Mater.">
        <title>Anaerobic biodegradation of pyrene and benzo[a]pyrene by a new sulfate-reducing Desulforamulus aquiferis strain DSA.</title>
        <authorList>
            <person name="Zhang Z."/>
            <person name="Sun J."/>
            <person name="Gong X."/>
            <person name="Wang C."/>
            <person name="Wang H."/>
        </authorList>
    </citation>
    <scope>NUCLEOTIDE SEQUENCE</scope>
    <source>
        <strain evidence="11">DSA</strain>
    </source>
</reference>
<feature type="region of interest" description="Disordered" evidence="9">
    <location>
        <begin position="314"/>
        <end position="352"/>
    </location>
</feature>
<dbReference type="GO" id="GO:0016740">
    <property type="term" value="F:transferase activity"/>
    <property type="evidence" value="ECO:0007669"/>
    <property type="project" value="TreeGrafter"/>
</dbReference>
<evidence type="ECO:0000256" key="2">
    <source>
        <dbReference type="ARBA" id="ARBA00022691"/>
    </source>
</evidence>
<evidence type="ECO:0000256" key="4">
    <source>
        <dbReference type="ARBA" id="ARBA00023004"/>
    </source>
</evidence>
<dbReference type="GO" id="GO:0042364">
    <property type="term" value="P:water-soluble vitamin biosynthetic process"/>
    <property type="evidence" value="ECO:0007669"/>
    <property type="project" value="UniProtKB-ARBA"/>
</dbReference>
<feature type="compositionally biased region" description="Basic and acidic residues" evidence="9">
    <location>
        <begin position="314"/>
        <end position="325"/>
    </location>
</feature>
<proteinExistence type="predicted"/>
<dbReference type="PANTHER" id="PTHR43726:SF1">
    <property type="entry name" value="BIOTIN SYNTHASE"/>
    <property type="match status" value="1"/>
</dbReference>
<keyword evidence="1 7" id="KW-0004">4Fe-4S</keyword>
<evidence type="ECO:0000313" key="11">
    <source>
        <dbReference type="EMBL" id="MDO7785998.1"/>
    </source>
</evidence>
<dbReference type="InterPro" id="IPR024021">
    <property type="entry name" value="FeFe-hyd_HydE_rSAM"/>
</dbReference>
<evidence type="ECO:0000256" key="8">
    <source>
        <dbReference type="PIRSR" id="PIRSR004762-2"/>
    </source>
</evidence>
<dbReference type="Gene3D" id="3.20.20.70">
    <property type="entry name" value="Aldolase class I"/>
    <property type="match status" value="1"/>
</dbReference>
<keyword evidence="12" id="KW-1185">Reference proteome</keyword>
<feature type="binding site" evidence="7">
    <location>
        <position position="70"/>
    </location>
    <ligand>
        <name>[4Fe-4S] cluster</name>
        <dbReference type="ChEBI" id="CHEBI:49883"/>
        <note>4Fe-4S-S-AdoMet</note>
    </ligand>
</feature>